<evidence type="ECO:0000256" key="1">
    <source>
        <dbReference type="SAM" id="MobiDB-lite"/>
    </source>
</evidence>
<evidence type="ECO:0000313" key="2">
    <source>
        <dbReference type="EMBL" id="KKL22870.1"/>
    </source>
</evidence>
<name>A0A0F9BM22_9ZZZZ</name>
<proteinExistence type="predicted"/>
<protein>
    <submittedName>
        <fullName evidence="2">Uncharacterized protein</fullName>
    </submittedName>
</protein>
<reference evidence="2" key="1">
    <citation type="journal article" date="2015" name="Nature">
        <title>Complex archaea that bridge the gap between prokaryotes and eukaryotes.</title>
        <authorList>
            <person name="Spang A."/>
            <person name="Saw J.H."/>
            <person name="Jorgensen S.L."/>
            <person name="Zaremba-Niedzwiedzka K."/>
            <person name="Martijn J."/>
            <person name="Lind A.E."/>
            <person name="van Eijk R."/>
            <person name="Schleper C."/>
            <person name="Guy L."/>
            <person name="Ettema T.J."/>
        </authorList>
    </citation>
    <scope>NUCLEOTIDE SEQUENCE</scope>
</reference>
<comment type="caution">
    <text evidence="2">The sequence shown here is derived from an EMBL/GenBank/DDBJ whole genome shotgun (WGS) entry which is preliminary data.</text>
</comment>
<dbReference type="AlphaFoldDB" id="A0A0F9BM22"/>
<organism evidence="2">
    <name type="scientific">marine sediment metagenome</name>
    <dbReference type="NCBI Taxonomy" id="412755"/>
    <lineage>
        <taxon>unclassified sequences</taxon>
        <taxon>metagenomes</taxon>
        <taxon>ecological metagenomes</taxon>
    </lineage>
</organism>
<accession>A0A0F9BM22</accession>
<feature type="non-terminal residue" evidence="2">
    <location>
        <position position="1"/>
    </location>
</feature>
<dbReference type="EMBL" id="LAZR01037180">
    <property type="protein sequence ID" value="KKL22870.1"/>
    <property type="molecule type" value="Genomic_DNA"/>
</dbReference>
<sequence length="87" mass="9914">PSTAPAHGNATIGSGRLHSRRSRTDMSKKKRLTHRQWLTELRRLARKAGLSWLLGNADYGNLWREGLSPREVMQDIYEDADCPLVKD</sequence>
<feature type="region of interest" description="Disordered" evidence="1">
    <location>
        <begin position="1"/>
        <end position="31"/>
    </location>
</feature>
<gene>
    <name evidence="2" type="ORF">LCGC14_2431050</name>
</gene>